<dbReference type="InterPro" id="IPR014756">
    <property type="entry name" value="Ig_E-set"/>
</dbReference>
<dbReference type="Pfam" id="PF03404">
    <property type="entry name" value="Mo-co_dimer"/>
    <property type="match status" value="1"/>
</dbReference>
<dbReference type="GO" id="GO:0030151">
    <property type="term" value="F:molybdenum ion binding"/>
    <property type="evidence" value="ECO:0007669"/>
    <property type="project" value="InterPro"/>
</dbReference>
<organism evidence="8 9">
    <name type="scientific">Methylobacterium gnaphalii</name>
    <dbReference type="NCBI Taxonomy" id="1010610"/>
    <lineage>
        <taxon>Bacteria</taxon>
        <taxon>Pseudomonadati</taxon>
        <taxon>Pseudomonadota</taxon>
        <taxon>Alphaproteobacteria</taxon>
        <taxon>Hyphomicrobiales</taxon>
        <taxon>Methylobacteriaceae</taxon>
        <taxon>Methylobacterium</taxon>
    </lineage>
</organism>
<evidence type="ECO:0000256" key="2">
    <source>
        <dbReference type="ARBA" id="ARBA00022505"/>
    </source>
</evidence>
<dbReference type="PANTHER" id="PTHR19372:SF7">
    <property type="entry name" value="SULFITE OXIDASE, MITOCHONDRIAL"/>
    <property type="match status" value="1"/>
</dbReference>
<keyword evidence="9" id="KW-1185">Reference proteome</keyword>
<reference evidence="8 9" key="1">
    <citation type="submission" date="2019-07" db="EMBL/GenBank/DDBJ databases">
        <title>Whole genome shotgun sequence of Methylobacterium gnaphalii NBRC 107716.</title>
        <authorList>
            <person name="Hosoyama A."/>
            <person name="Uohara A."/>
            <person name="Ohji S."/>
            <person name="Ichikawa N."/>
        </authorList>
    </citation>
    <scope>NUCLEOTIDE SEQUENCE [LARGE SCALE GENOMIC DNA]</scope>
    <source>
        <strain evidence="8 9">NBRC 107716</strain>
    </source>
</reference>
<comment type="caution">
    <text evidence="8">The sequence shown here is derived from an EMBL/GenBank/DDBJ whole genome shotgun (WGS) entry which is preliminary data.</text>
</comment>
<evidence type="ECO:0000256" key="1">
    <source>
        <dbReference type="ARBA" id="ARBA00001924"/>
    </source>
</evidence>
<dbReference type="GO" id="GO:0043546">
    <property type="term" value="F:molybdopterin cofactor binding"/>
    <property type="evidence" value="ECO:0007669"/>
    <property type="project" value="TreeGrafter"/>
</dbReference>
<sequence length="401" mass="43483">MLQRRDVLRGAGSALLASAAFGSRASAAPSDRVTLPFGNGERPLVAYPGKRPLIQTTSRPPQLETPFAVFDEGTITPNDAFFVRYHLAGLPNEIDPDTYRLEIKGKVDKPLSLSLADIKKLDPVELTAVNQCSGNSRGFFEPRVAGGQLANGAMGCARWKGVPLKAVLEQAGIQAGARQVMFEGLDGPVLETTPDFAKALDIDHARDGEVMLAYSMNGEDLPFLNGFPLRLIVPGYYGTYWLKHLSAITVLDTTLENFWMKTAYRIPSNPCACTEPGKAPTATVPINRFTVRSFITNVQDGGRVKPGETALRGIAFDGGYGITDVLVSGDDGRSWTVARLGKDQGRYAFRGWEASLTLPAGEHKLRVRAMNRVGQSQPLEALWNPAGYMRNVVETTRVTAG</sequence>
<dbReference type="Proteomes" id="UP000321750">
    <property type="component" value="Unassembled WGS sequence"/>
</dbReference>
<dbReference type="OrthoDB" id="9778777at2"/>
<evidence type="ECO:0000313" key="8">
    <source>
        <dbReference type="EMBL" id="GEP09068.1"/>
    </source>
</evidence>
<dbReference type="EMBL" id="BJZV01000004">
    <property type="protein sequence ID" value="GEP09068.1"/>
    <property type="molecule type" value="Genomic_DNA"/>
</dbReference>
<evidence type="ECO:0000259" key="6">
    <source>
        <dbReference type="Pfam" id="PF00174"/>
    </source>
</evidence>
<dbReference type="InterPro" id="IPR008335">
    <property type="entry name" value="Mopterin_OxRdtase_euk"/>
</dbReference>
<dbReference type="InterPro" id="IPR005066">
    <property type="entry name" value="MoCF_OxRdtse_dimer"/>
</dbReference>
<dbReference type="GO" id="GO:0020037">
    <property type="term" value="F:heme binding"/>
    <property type="evidence" value="ECO:0007669"/>
    <property type="project" value="TreeGrafter"/>
</dbReference>
<dbReference type="Pfam" id="PF00174">
    <property type="entry name" value="Oxidored_molyb"/>
    <property type="match status" value="1"/>
</dbReference>
<dbReference type="PRINTS" id="PR00407">
    <property type="entry name" value="EUMOPTERIN"/>
</dbReference>
<keyword evidence="2" id="KW-0500">Molybdenum</keyword>
<accession>A0A512JGI1</accession>
<dbReference type="RefSeq" id="WP_147045410.1">
    <property type="nucleotide sequence ID" value="NZ_BJZV01000004.1"/>
</dbReference>
<dbReference type="SUPFAM" id="SSF81296">
    <property type="entry name" value="E set domains"/>
    <property type="match status" value="1"/>
</dbReference>
<proteinExistence type="predicted"/>
<name>A0A512JGI1_9HYPH</name>
<comment type="cofactor">
    <cofactor evidence="1">
        <name>Mo-molybdopterin</name>
        <dbReference type="ChEBI" id="CHEBI:71302"/>
    </cofactor>
</comment>
<feature type="domain" description="Oxidoreductase molybdopterin-binding" evidence="6">
    <location>
        <begin position="90"/>
        <end position="259"/>
    </location>
</feature>
<dbReference type="SUPFAM" id="SSF56524">
    <property type="entry name" value="Oxidoreductase molybdopterin-binding domain"/>
    <property type="match status" value="1"/>
</dbReference>
<feature type="chain" id="PRO_5021783816" evidence="5">
    <location>
        <begin position="28"/>
        <end position="401"/>
    </location>
</feature>
<dbReference type="Gene3D" id="3.90.420.10">
    <property type="entry name" value="Oxidoreductase, molybdopterin-binding domain"/>
    <property type="match status" value="1"/>
</dbReference>
<protein>
    <submittedName>
        <fullName evidence="8">Oxidase</fullName>
    </submittedName>
</protein>
<dbReference type="FunFam" id="3.90.420.10:FF:000007">
    <property type="entry name" value="Sulfite:cytochrome c oxidoreductase subunit A"/>
    <property type="match status" value="1"/>
</dbReference>
<dbReference type="GO" id="GO:0006790">
    <property type="term" value="P:sulfur compound metabolic process"/>
    <property type="evidence" value="ECO:0007669"/>
    <property type="project" value="TreeGrafter"/>
</dbReference>
<evidence type="ECO:0000256" key="3">
    <source>
        <dbReference type="ARBA" id="ARBA00022723"/>
    </source>
</evidence>
<gene>
    <name evidence="8" type="ORF">MGN01_09130</name>
</gene>
<dbReference type="AlphaFoldDB" id="A0A512JGI1"/>
<feature type="domain" description="Moybdenum cofactor oxidoreductase dimerisation" evidence="7">
    <location>
        <begin position="286"/>
        <end position="392"/>
    </location>
</feature>
<dbReference type="PROSITE" id="PS51318">
    <property type="entry name" value="TAT"/>
    <property type="match status" value="1"/>
</dbReference>
<dbReference type="InterPro" id="IPR036374">
    <property type="entry name" value="OxRdtase_Mopterin-bd_sf"/>
</dbReference>
<evidence type="ECO:0000259" key="7">
    <source>
        <dbReference type="Pfam" id="PF03404"/>
    </source>
</evidence>
<dbReference type="Gene3D" id="2.60.40.650">
    <property type="match status" value="1"/>
</dbReference>
<dbReference type="GO" id="GO:0008482">
    <property type="term" value="F:sulfite oxidase activity"/>
    <property type="evidence" value="ECO:0007669"/>
    <property type="project" value="TreeGrafter"/>
</dbReference>
<dbReference type="InterPro" id="IPR006311">
    <property type="entry name" value="TAT_signal"/>
</dbReference>
<evidence type="ECO:0000313" key="9">
    <source>
        <dbReference type="Proteomes" id="UP000321750"/>
    </source>
</evidence>
<dbReference type="PANTHER" id="PTHR19372">
    <property type="entry name" value="SULFITE REDUCTASE"/>
    <property type="match status" value="1"/>
</dbReference>
<keyword evidence="4" id="KW-0560">Oxidoreductase</keyword>
<keyword evidence="3" id="KW-0479">Metal-binding</keyword>
<dbReference type="InterPro" id="IPR000572">
    <property type="entry name" value="OxRdtase_Mopterin-bd_dom"/>
</dbReference>
<keyword evidence="5" id="KW-0732">Signal</keyword>
<feature type="signal peptide" evidence="5">
    <location>
        <begin position="1"/>
        <end position="27"/>
    </location>
</feature>
<evidence type="ECO:0000256" key="4">
    <source>
        <dbReference type="ARBA" id="ARBA00023002"/>
    </source>
</evidence>
<evidence type="ECO:0000256" key="5">
    <source>
        <dbReference type="SAM" id="SignalP"/>
    </source>
</evidence>